<evidence type="ECO:0000256" key="3">
    <source>
        <dbReference type="ARBA" id="ARBA00022723"/>
    </source>
</evidence>
<feature type="non-terminal residue" evidence="8">
    <location>
        <position position="296"/>
    </location>
</feature>
<evidence type="ECO:0000256" key="6">
    <source>
        <dbReference type="ARBA" id="ARBA00022837"/>
    </source>
</evidence>
<keyword evidence="5" id="KW-0378">Hydrolase</keyword>
<dbReference type="SUPFAM" id="SSF53649">
    <property type="entry name" value="Alkaline phosphatase-like"/>
    <property type="match status" value="1"/>
</dbReference>
<dbReference type="EMBL" id="BARS01014798">
    <property type="protein sequence ID" value="GAF96928.1"/>
    <property type="molecule type" value="Genomic_DNA"/>
</dbReference>
<gene>
    <name evidence="8" type="ORF">S01H1_24602</name>
</gene>
<evidence type="ECO:0000256" key="4">
    <source>
        <dbReference type="ARBA" id="ARBA00022729"/>
    </source>
</evidence>
<dbReference type="InterPro" id="IPR017850">
    <property type="entry name" value="Alkaline_phosphatase_core_sf"/>
</dbReference>
<proteinExistence type="inferred from homology"/>
<sequence length="296" mass="33353">TNAYIMGSMSGAVCMPSRAMLMTGRTLFRLEGSGGTVPEEQVTMPETLQKAGYNTFETGKWHQDRATFKRCFTHGSKIFFGGMSNHYKVPVNDFDPTGEYPKEKIYSDEGKHSSELFSDAAIRFLRDYADDKPFFMYVSFTAPHDPREMPVEYLDMYDSDKIPLPENFMPEHPFDNGELIIRDELLAKFPRTPEEIRTHIAAYYAMITHVDAQIGRILDTLKETGNAENTIIIFSGDNGLAVGQHGLLGKQNLYEHSVHVPLIISGPGMPVGEKRDALCYLFDIFPTLCDQGRIQA</sequence>
<keyword evidence="3" id="KW-0479">Metal-binding</keyword>
<reference evidence="8" key="1">
    <citation type="journal article" date="2014" name="Front. Microbiol.">
        <title>High frequency of phylogenetically diverse reductive dehalogenase-homologous genes in deep subseafloor sedimentary metagenomes.</title>
        <authorList>
            <person name="Kawai M."/>
            <person name="Futagami T."/>
            <person name="Toyoda A."/>
            <person name="Takaki Y."/>
            <person name="Nishi S."/>
            <person name="Hori S."/>
            <person name="Arai W."/>
            <person name="Tsubouchi T."/>
            <person name="Morono Y."/>
            <person name="Uchiyama I."/>
            <person name="Ito T."/>
            <person name="Fujiyama A."/>
            <person name="Inagaki F."/>
            <person name="Takami H."/>
        </authorList>
    </citation>
    <scope>NUCLEOTIDE SEQUENCE</scope>
    <source>
        <strain evidence="8">Expedition CK06-06</strain>
    </source>
</reference>
<name>X0TTK4_9ZZZZ</name>
<evidence type="ECO:0000313" key="8">
    <source>
        <dbReference type="EMBL" id="GAF96928.1"/>
    </source>
</evidence>
<accession>X0TTK4</accession>
<dbReference type="GO" id="GO:0004065">
    <property type="term" value="F:arylsulfatase activity"/>
    <property type="evidence" value="ECO:0007669"/>
    <property type="project" value="TreeGrafter"/>
</dbReference>
<feature type="non-terminal residue" evidence="8">
    <location>
        <position position="1"/>
    </location>
</feature>
<keyword evidence="6" id="KW-0106">Calcium</keyword>
<comment type="cofactor">
    <cofactor evidence="1">
        <name>Ca(2+)</name>
        <dbReference type="ChEBI" id="CHEBI:29108"/>
    </cofactor>
</comment>
<evidence type="ECO:0000256" key="1">
    <source>
        <dbReference type="ARBA" id="ARBA00001913"/>
    </source>
</evidence>
<evidence type="ECO:0000256" key="5">
    <source>
        <dbReference type="ARBA" id="ARBA00022801"/>
    </source>
</evidence>
<dbReference type="Gene3D" id="3.40.720.10">
    <property type="entry name" value="Alkaline Phosphatase, subunit A"/>
    <property type="match status" value="1"/>
</dbReference>
<dbReference type="Pfam" id="PF00884">
    <property type="entry name" value="Sulfatase"/>
    <property type="match status" value="1"/>
</dbReference>
<protein>
    <recommendedName>
        <fullName evidence="7">Sulfatase N-terminal domain-containing protein</fullName>
    </recommendedName>
</protein>
<evidence type="ECO:0000256" key="2">
    <source>
        <dbReference type="ARBA" id="ARBA00008779"/>
    </source>
</evidence>
<dbReference type="GO" id="GO:0046872">
    <property type="term" value="F:metal ion binding"/>
    <property type="evidence" value="ECO:0007669"/>
    <property type="project" value="UniProtKB-KW"/>
</dbReference>
<organism evidence="8">
    <name type="scientific">marine sediment metagenome</name>
    <dbReference type="NCBI Taxonomy" id="412755"/>
    <lineage>
        <taxon>unclassified sequences</taxon>
        <taxon>metagenomes</taxon>
        <taxon>ecological metagenomes</taxon>
    </lineage>
</organism>
<dbReference type="AlphaFoldDB" id="X0TTK4"/>
<dbReference type="InterPro" id="IPR000917">
    <property type="entry name" value="Sulfatase_N"/>
</dbReference>
<comment type="caution">
    <text evidence="8">The sequence shown here is derived from an EMBL/GenBank/DDBJ whole genome shotgun (WGS) entry which is preliminary data.</text>
</comment>
<comment type="similarity">
    <text evidence="2">Belongs to the sulfatase family.</text>
</comment>
<dbReference type="PANTHER" id="PTHR42693:SF42">
    <property type="entry name" value="ARYLSULFATASE G"/>
    <property type="match status" value="1"/>
</dbReference>
<feature type="domain" description="Sulfatase N-terminal" evidence="7">
    <location>
        <begin position="10"/>
        <end position="290"/>
    </location>
</feature>
<dbReference type="PANTHER" id="PTHR42693">
    <property type="entry name" value="ARYLSULFATASE FAMILY MEMBER"/>
    <property type="match status" value="1"/>
</dbReference>
<dbReference type="InterPro" id="IPR050738">
    <property type="entry name" value="Sulfatase"/>
</dbReference>
<evidence type="ECO:0000259" key="7">
    <source>
        <dbReference type="Pfam" id="PF00884"/>
    </source>
</evidence>
<keyword evidence="4" id="KW-0732">Signal</keyword>